<accession>A0A803PU37</accession>
<evidence type="ECO:0000313" key="3">
    <source>
        <dbReference type="Proteomes" id="UP000596661"/>
    </source>
</evidence>
<proteinExistence type="predicted"/>
<dbReference type="EnsemblPlants" id="evm.model.06.1355">
    <property type="protein sequence ID" value="cds.evm.model.06.1355"/>
    <property type="gene ID" value="evm.TU.06.1355"/>
</dbReference>
<reference evidence="2" key="2">
    <citation type="submission" date="2021-03" db="UniProtKB">
        <authorList>
            <consortium name="EnsemblPlants"/>
        </authorList>
    </citation>
    <scope>IDENTIFICATION</scope>
</reference>
<protein>
    <submittedName>
        <fullName evidence="2">Uncharacterized protein</fullName>
    </submittedName>
</protein>
<reference evidence="2" key="1">
    <citation type="submission" date="2018-11" db="EMBL/GenBank/DDBJ databases">
        <authorList>
            <person name="Grassa J C."/>
        </authorList>
    </citation>
    <scope>NUCLEOTIDE SEQUENCE [LARGE SCALE GENOMIC DNA]</scope>
</reference>
<dbReference type="Proteomes" id="UP000596661">
    <property type="component" value="Chromosome 6"/>
</dbReference>
<feature type="region of interest" description="Disordered" evidence="1">
    <location>
        <begin position="1"/>
        <end position="23"/>
    </location>
</feature>
<name>A0A803PU37_CANSA</name>
<organism evidence="2 3">
    <name type="scientific">Cannabis sativa</name>
    <name type="common">Hemp</name>
    <name type="synonym">Marijuana</name>
    <dbReference type="NCBI Taxonomy" id="3483"/>
    <lineage>
        <taxon>Eukaryota</taxon>
        <taxon>Viridiplantae</taxon>
        <taxon>Streptophyta</taxon>
        <taxon>Embryophyta</taxon>
        <taxon>Tracheophyta</taxon>
        <taxon>Spermatophyta</taxon>
        <taxon>Magnoliopsida</taxon>
        <taxon>eudicotyledons</taxon>
        <taxon>Gunneridae</taxon>
        <taxon>Pentapetalae</taxon>
        <taxon>rosids</taxon>
        <taxon>fabids</taxon>
        <taxon>Rosales</taxon>
        <taxon>Cannabaceae</taxon>
        <taxon>Cannabis</taxon>
    </lineage>
</organism>
<keyword evidence="3" id="KW-1185">Reference proteome</keyword>
<sequence length="121" mass="13057">MGRKRSVVRSIGSPAGGGGAHKTKLRLWLQSRRTQCSSKELHGQGPPLSSFLLSLTSTLGPSRPVNTTYSPRSRWVPLVAFGSTQNPSSVSPTFVHMHRLHGSHAHMEINVSTLLSLMSAS</sequence>
<dbReference type="AlphaFoldDB" id="A0A803PU37"/>
<evidence type="ECO:0000313" key="2">
    <source>
        <dbReference type="EnsemblPlants" id="cds.evm.model.06.1355"/>
    </source>
</evidence>
<evidence type="ECO:0000256" key="1">
    <source>
        <dbReference type="SAM" id="MobiDB-lite"/>
    </source>
</evidence>
<dbReference type="EMBL" id="UZAU01000605">
    <property type="status" value="NOT_ANNOTATED_CDS"/>
    <property type="molecule type" value="Genomic_DNA"/>
</dbReference>
<dbReference type="Gramene" id="evm.model.06.1355">
    <property type="protein sequence ID" value="cds.evm.model.06.1355"/>
    <property type="gene ID" value="evm.TU.06.1355"/>
</dbReference>